<comment type="similarity">
    <text evidence="1">Belongs to the NipSnap family.</text>
</comment>
<accession>A0A1M5VI84</accession>
<reference evidence="4 5" key="1">
    <citation type="submission" date="2016-11" db="EMBL/GenBank/DDBJ databases">
        <authorList>
            <person name="Jaros S."/>
            <person name="Januszkiewicz K."/>
            <person name="Wedrychowicz H."/>
        </authorList>
    </citation>
    <scope>NUCLEOTIDE SEQUENCE [LARGE SCALE GENOMIC DNA]</scope>
    <source>
        <strain evidence="4 5">CGMCC 1.10190</strain>
    </source>
</reference>
<sequence>MYLSISLTPSATTMIIEERIYTCHCGKAAQYVKAYQQEGLAIQRPILGHLVGYFLSDIGELNQVVHMWAYEDLMDRARRRALLLANPDWKSYAAKVQPFVLTQQNKILVPAEFSPWADGPAYRHADDLSSAGHRSGAPEPGATSMGGQP</sequence>
<dbReference type="STRING" id="658167.SAMN04488135_104395"/>
<dbReference type="Gene3D" id="3.30.70.100">
    <property type="match status" value="1"/>
</dbReference>
<dbReference type="RefSeq" id="WP_245801229.1">
    <property type="nucleotide sequence ID" value="NZ_FQXE01000004.1"/>
</dbReference>
<feature type="region of interest" description="Disordered" evidence="2">
    <location>
        <begin position="124"/>
        <end position="149"/>
    </location>
</feature>
<protein>
    <submittedName>
        <fullName evidence="4">NIPSNAP protein</fullName>
    </submittedName>
</protein>
<evidence type="ECO:0000256" key="2">
    <source>
        <dbReference type="SAM" id="MobiDB-lite"/>
    </source>
</evidence>
<dbReference type="EMBL" id="FQXE01000004">
    <property type="protein sequence ID" value="SHH74969.1"/>
    <property type="molecule type" value="Genomic_DNA"/>
</dbReference>
<dbReference type="Proteomes" id="UP000184226">
    <property type="component" value="Unassembled WGS sequence"/>
</dbReference>
<keyword evidence="5" id="KW-1185">Reference proteome</keyword>
<gene>
    <name evidence="4" type="ORF">SAMN04488135_104395</name>
</gene>
<dbReference type="InterPro" id="IPR051557">
    <property type="entry name" value="NipSnap_domain"/>
</dbReference>
<dbReference type="SUPFAM" id="SSF54909">
    <property type="entry name" value="Dimeric alpha+beta barrel"/>
    <property type="match status" value="1"/>
</dbReference>
<evidence type="ECO:0000313" key="4">
    <source>
        <dbReference type="EMBL" id="SHH74969.1"/>
    </source>
</evidence>
<dbReference type="PANTHER" id="PTHR21017:SF17">
    <property type="entry name" value="PROTEIN NIPSNAP"/>
    <property type="match status" value="1"/>
</dbReference>
<name>A0A1M5VI84_9BURK</name>
<evidence type="ECO:0000256" key="1">
    <source>
        <dbReference type="ARBA" id="ARBA00005291"/>
    </source>
</evidence>
<proteinExistence type="inferred from homology"/>
<dbReference type="AlphaFoldDB" id="A0A1M5VI84"/>
<dbReference type="InterPro" id="IPR011008">
    <property type="entry name" value="Dimeric_a/b-barrel"/>
</dbReference>
<feature type="domain" description="NIPSNAP" evidence="3">
    <location>
        <begin position="17"/>
        <end position="115"/>
    </location>
</feature>
<dbReference type="PANTHER" id="PTHR21017">
    <property type="entry name" value="NIPSNAP-RELATED"/>
    <property type="match status" value="1"/>
</dbReference>
<evidence type="ECO:0000259" key="3">
    <source>
        <dbReference type="Pfam" id="PF07978"/>
    </source>
</evidence>
<dbReference type="Pfam" id="PF07978">
    <property type="entry name" value="NIPSNAP"/>
    <property type="match status" value="1"/>
</dbReference>
<organism evidence="4 5">
    <name type="scientific">Pollutimonas bauzanensis</name>
    <dbReference type="NCBI Taxonomy" id="658167"/>
    <lineage>
        <taxon>Bacteria</taxon>
        <taxon>Pseudomonadati</taxon>
        <taxon>Pseudomonadota</taxon>
        <taxon>Betaproteobacteria</taxon>
        <taxon>Burkholderiales</taxon>
        <taxon>Alcaligenaceae</taxon>
        <taxon>Pollutimonas</taxon>
    </lineage>
</organism>
<evidence type="ECO:0000313" key="5">
    <source>
        <dbReference type="Proteomes" id="UP000184226"/>
    </source>
</evidence>
<dbReference type="InterPro" id="IPR012577">
    <property type="entry name" value="NIPSNAP"/>
</dbReference>